<keyword evidence="3" id="KW-1185">Reference proteome</keyword>
<feature type="transmembrane region" description="Helical" evidence="1">
    <location>
        <begin position="107"/>
        <end position="128"/>
    </location>
</feature>
<dbReference type="RefSeq" id="WP_002527430.1">
    <property type="nucleotide sequence ID" value="NZ_GL383187.1"/>
</dbReference>
<dbReference type="GeneID" id="92880603"/>
<keyword evidence="1" id="KW-1133">Transmembrane helix</keyword>
<name>A0ABP2K416_9ACTN</name>
<organism evidence="2 3">
    <name type="scientific">Cutibacterium modestum HL044PA1</name>
    <dbReference type="NCBI Taxonomy" id="765109"/>
    <lineage>
        <taxon>Bacteria</taxon>
        <taxon>Bacillati</taxon>
        <taxon>Actinomycetota</taxon>
        <taxon>Actinomycetes</taxon>
        <taxon>Propionibacteriales</taxon>
        <taxon>Propionibacteriaceae</taxon>
        <taxon>Cutibacterium</taxon>
        <taxon>Cutibacterium modestum</taxon>
    </lineage>
</organism>
<evidence type="ECO:0000313" key="2">
    <source>
        <dbReference type="EMBL" id="EFS91576.1"/>
    </source>
</evidence>
<feature type="transmembrane region" description="Helical" evidence="1">
    <location>
        <begin position="31"/>
        <end position="52"/>
    </location>
</feature>
<dbReference type="InterPro" id="IPR007272">
    <property type="entry name" value="Sulf_transp_TsuA/YedE"/>
</dbReference>
<gene>
    <name evidence="2" type="ORF">HMPREF9607_02082</name>
</gene>
<feature type="transmembrane region" description="Helical" evidence="1">
    <location>
        <begin position="64"/>
        <end position="87"/>
    </location>
</feature>
<dbReference type="Pfam" id="PF04143">
    <property type="entry name" value="Sulf_transp"/>
    <property type="match status" value="1"/>
</dbReference>
<accession>A0ABP2K416</accession>
<evidence type="ECO:0000256" key="1">
    <source>
        <dbReference type="SAM" id="Phobius"/>
    </source>
</evidence>
<dbReference type="EMBL" id="ADZU01000034">
    <property type="protein sequence ID" value="EFS91576.1"/>
    <property type="molecule type" value="Genomic_DNA"/>
</dbReference>
<evidence type="ECO:0008006" key="4">
    <source>
        <dbReference type="Google" id="ProtNLM"/>
    </source>
</evidence>
<keyword evidence="1" id="KW-0472">Membrane</keyword>
<dbReference type="Proteomes" id="UP000003179">
    <property type="component" value="Unassembled WGS sequence"/>
</dbReference>
<evidence type="ECO:0000313" key="3">
    <source>
        <dbReference type="Proteomes" id="UP000003179"/>
    </source>
</evidence>
<proteinExistence type="predicted"/>
<keyword evidence="1" id="KW-0812">Transmembrane</keyword>
<comment type="caution">
    <text evidence="2">The sequence shown here is derived from an EMBL/GenBank/DDBJ whole genome shotgun (WGS) entry which is preliminary data.</text>
</comment>
<sequence>MILTGLLVGIFFGFVLQRGHLCATKAFRQVWVAKNMTCMAAFMLVIAIQAIAVTTPTQLGVIHLLWKLLLWFGVIVGGVLFGVSIVLADGCTAEAWSRSGKRLVGSWIALMFYAVGTAAMKYGALAGVNFTIRPLKAPLTTILAPGFPRGFPP</sequence>
<reference evidence="2" key="1">
    <citation type="submission" date="2010-08" db="EMBL/GenBank/DDBJ databases">
        <authorList>
            <person name="Weinstock G."/>
            <person name="Sodergren E."/>
            <person name="Clifton S."/>
            <person name="Fulton L."/>
            <person name="Fulton B."/>
            <person name="Courtney L."/>
            <person name="Fronick C."/>
            <person name="Harrison M."/>
            <person name="Strong C."/>
            <person name="Farmer C."/>
            <person name="Delahaunty K."/>
            <person name="Markovic C."/>
            <person name="Hall O."/>
            <person name="Minx P."/>
            <person name="Tomlinson C."/>
            <person name="Mitreva M."/>
            <person name="Hou S."/>
            <person name="Chen J."/>
            <person name="Wollam A."/>
            <person name="Pepin K.H."/>
            <person name="Johnson M."/>
            <person name="Bhonagiri V."/>
            <person name="Zhang X."/>
            <person name="Suruliraj S."/>
            <person name="Warren W."/>
            <person name="Chinwalla A."/>
            <person name="Mardis E.R."/>
            <person name="Wilson R.K."/>
        </authorList>
    </citation>
    <scope>NUCLEOTIDE SEQUENCE [LARGE SCALE GENOMIC DNA]</scope>
    <source>
        <strain evidence="2">HL044PA1</strain>
    </source>
</reference>
<protein>
    <recommendedName>
        <fullName evidence="4">Sulphur transport domain-containing protein</fullName>
    </recommendedName>
</protein>